<feature type="domain" description="Anamorsin C-terminal" evidence="10">
    <location>
        <begin position="342"/>
        <end position="410"/>
    </location>
</feature>
<evidence type="ECO:0000313" key="11">
    <source>
        <dbReference type="EMBL" id="KFG31517.1"/>
    </source>
</evidence>
<comment type="similarity">
    <text evidence="2 9">Belongs to the anamorsin family.</text>
</comment>
<comment type="subcellular location">
    <subcellularLocation>
        <location evidence="9">Cytoplasm</location>
    </subcellularLocation>
    <subcellularLocation>
        <location evidence="9">Mitochondrion intermembrane space</location>
    </subcellularLocation>
</comment>
<dbReference type="GO" id="GO:0009055">
    <property type="term" value="F:electron transfer activity"/>
    <property type="evidence" value="ECO:0007669"/>
    <property type="project" value="UniProtKB-UniRule"/>
</dbReference>
<dbReference type="GO" id="GO:0005758">
    <property type="term" value="C:mitochondrial intermembrane space"/>
    <property type="evidence" value="ECO:0007669"/>
    <property type="project" value="UniProtKB-SubCell"/>
</dbReference>
<evidence type="ECO:0000256" key="1">
    <source>
        <dbReference type="ARBA" id="ARBA00001966"/>
    </source>
</evidence>
<dbReference type="PANTHER" id="PTHR13273:SF14">
    <property type="entry name" value="ANAMORSIN"/>
    <property type="match status" value="1"/>
</dbReference>
<evidence type="ECO:0000256" key="5">
    <source>
        <dbReference type="ARBA" id="ARBA00022723"/>
    </source>
</evidence>
<dbReference type="PANTHER" id="PTHR13273">
    <property type="entry name" value="ANAMORSIN"/>
    <property type="match status" value="1"/>
</dbReference>
<evidence type="ECO:0000256" key="6">
    <source>
        <dbReference type="ARBA" id="ARBA00023004"/>
    </source>
</evidence>
<gene>
    <name evidence="11" type="ORF">TGP89_216900</name>
</gene>
<dbReference type="InterPro" id="IPR007785">
    <property type="entry name" value="Anamorsin"/>
</dbReference>
<keyword evidence="9" id="KW-0001">2Fe-2S</keyword>
<dbReference type="AlphaFoldDB" id="A0A086JH99"/>
<evidence type="ECO:0000256" key="8">
    <source>
        <dbReference type="ARBA" id="ARBA00023128"/>
    </source>
</evidence>
<dbReference type="EMBL" id="AEYI02001945">
    <property type="protein sequence ID" value="KFG31517.1"/>
    <property type="molecule type" value="Genomic_DNA"/>
</dbReference>
<keyword evidence="6 9" id="KW-0408">Iron</keyword>
<feature type="binding site" evidence="9">
    <location>
        <position position="348"/>
    </location>
    <ligand>
        <name>[2Fe-2S] cluster</name>
        <dbReference type="ChEBI" id="CHEBI:190135"/>
    </ligand>
</feature>
<sequence length="443" mass="47533">MISLAVFPSDFLRSTRSVFLCGDSNLDLTSSVEQCSSRTRDLRTPRRKRDRIPCLNAVGDKFLQVESFSRDEAFSTWNSHCRPLCVVSFVPSQSSVVFRDLSLQAVLSRPASACLLCLRVSRVSTFLFRFSAMAKLSSAPRVLVLSAEDSVVSAADASKKDTVLTVLHPGTLIENAADAPSVLYDGVLILDAGKSRENATGNSQGKSAEFAAARSALQAFAQAVCRLVAAGGFVFLAGGSGEREEVHRLVKRLLIYEGLVSAQDSEVAAFVADHLPRVDSSLMWTGRKPTWAAGVADALSGNRGALPNGTAQTDGDDFIDESTLIDPTESYQPLGKDRSSCASRPKACPNCTCGRKEAEEAAEKEERRRKLETGEIRSSCGNCYLGDAFRCAGCPYRGMPAFKPGEKVSLEATSVEAPGGGMQKQVATVMSNKVQITDLGDDM</sequence>
<feature type="binding site" evidence="9">
    <location>
        <position position="351"/>
    </location>
    <ligand>
        <name>[2Fe-2S] cluster</name>
        <dbReference type="ChEBI" id="CHEBI:190135"/>
    </ligand>
</feature>
<dbReference type="InterPro" id="IPR046408">
    <property type="entry name" value="CIAPIN1"/>
</dbReference>
<evidence type="ECO:0000256" key="3">
    <source>
        <dbReference type="ARBA" id="ARBA00022485"/>
    </source>
</evidence>
<comment type="cofactor">
    <cofactor evidence="1 9">
        <name>[4Fe-4S] cluster</name>
        <dbReference type="ChEBI" id="CHEBI:49883"/>
    </cofactor>
</comment>
<dbReference type="OrthoDB" id="311633at2759"/>
<keyword evidence="8 9" id="KW-0496">Mitochondrion</keyword>
<evidence type="ECO:0000313" key="12">
    <source>
        <dbReference type="Proteomes" id="UP000028828"/>
    </source>
</evidence>
<proteinExistence type="inferred from homology"/>
<feature type="short sequence motif" description="Cx2C motif 1" evidence="9">
    <location>
        <begin position="380"/>
        <end position="383"/>
    </location>
</feature>
<feature type="binding site" evidence="9">
    <location>
        <position position="391"/>
    </location>
    <ligand>
        <name>[4Fe-4S] cluster</name>
        <dbReference type="ChEBI" id="CHEBI:49883"/>
    </ligand>
</feature>
<dbReference type="GO" id="GO:0046872">
    <property type="term" value="F:metal ion binding"/>
    <property type="evidence" value="ECO:0007669"/>
    <property type="project" value="UniProtKB-KW"/>
</dbReference>
<feature type="binding site" evidence="9">
    <location>
        <position position="341"/>
    </location>
    <ligand>
        <name>[2Fe-2S] cluster</name>
        <dbReference type="ChEBI" id="CHEBI:190135"/>
    </ligand>
</feature>
<evidence type="ECO:0000256" key="4">
    <source>
        <dbReference type="ARBA" id="ARBA00022490"/>
    </source>
</evidence>
<keyword evidence="5 9" id="KW-0479">Metal-binding</keyword>
<protein>
    <recommendedName>
        <fullName evidence="9">Anamorsin homolog</fullName>
    </recommendedName>
    <alternativeName>
        <fullName evidence="9">Fe-S cluster assembly protein DRE2 homolog</fullName>
    </alternativeName>
</protein>
<keyword evidence="4 9" id="KW-0963">Cytoplasm</keyword>
<comment type="cofactor">
    <cofactor evidence="9">
        <name>[2Fe-2S] cluster</name>
        <dbReference type="ChEBI" id="CHEBI:190135"/>
    </cofactor>
</comment>
<evidence type="ECO:0000259" key="10">
    <source>
        <dbReference type="Pfam" id="PF05093"/>
    </source>
</evidence>
<dbReference type="GO" id="GO:0051537">
    <property type="term" value="F:2 iron, 2 sulfur cluster binding"/>
    <property type="evidence" value="ECO:0007669"/>
    <property type="project" value="UniProtKB-UniRule"/>
</dbReference>
<feature type="region of interest" description="Fe-S binding site B" evidence="9">
    <location>
        <begin position="380"/>
        <end position="394"/>
    </location>
</feature>
<dbReference type="VEuPathDB" id="ToxoDB:TGP89_216900"/>
<reference evidence="11 12" key="1">
    <citation type="submission" date="2014-03" db="EMBL/GenBank/DDBJ databases">
        <authorList>
            <person name="Sibley D."/>
            <person name="Venepally P."/>
            <person name="Karamycheva S."/>
            <person name="Hadjithomas M."/>
            <person name="Khan A."/>
            <person name="Brunk B."/>
            <person name="Roos D."/>
            <person name="Caler E."/>
            <person name="Lorenzi H."/>
        </authorList>
    </citation>
    <scope>NUCLEOTIDE SEQUENCE [LARGE SCALE GENOMIC DNA]</scope>
    <source>
        <strain evidence="12">p89</strain>
    </source>
</reference>
<feature type="binding site" evidence="9">
    <location>
        <position position="394"/>
    </location>
    <ligand>
        <name>[4Fe-4S] cluster</name>
        <dbReference type="ChEBI" id="CHEBI:49883"/>
    </ligand>
</feature>
<accession>A0A086JH99</accession>
<feature type="binding site" evidence="9">
    <location>
        <position position="380"/>
    </location>
    <ligand>
        <name>[4Fe-4S] cluster</name>
        <dbReference type="ChEBI" id="CHEBI:49883"/>
    </ligand>
</feature>
<comment type="domain">
    <text evidence="9">The C-terminal domain binds 2 Fe-S clusters but is otherwise mostly in an intrinsically disordered conformation.</text>
</comment>
<keyword evidence="3 9" id="KW-0004">4Fe-4S</keyword>
<dbReference type="GO" id="GO:0051539">
    <property type="term" value="F:4 iron, 4 sulfur cluster binding"/>
    <property type="evidence" value="ECO:0007669"/>
    <property type="project" value="UniProtKB-KW"/>
</dbReference>
<dbReference type="Pfam" id="PF05093">
    <property type="entry name" value="CIAPIN1"/>
    <property type="match status" value="1"/>
</dbReference>
<feature type="binding site" evidence="9">
    <location>
        <position position="353"/>
    </location>
    <ligand>
        <name>[2Fe-2S] cluster</name>
        <dbReference type="ChEBI" id="CHEBI:190135"/>
    </ligand>
</feature>
<comment type="domain">
    <text evidence="9">The N-terminal domain has structural similarity with S-adenosyl-L-methionine-dependent methyltransferases, but does not bind S-adenosyl-L-methionine. It is required for correct assembly of the 2 Fe-S clusters.</text>
</comment>
<dbReference type="Proteomes" id="UP000028828">
    <property type="component" value="Unassembled WGS sequence"/>
</dbReference>
<keyword evidence="7 9" id="KW-0411">Iron-sulfur</keyword>
<evidence type="ECO:0000256" key="9">
    <source>
        <dbReference type="HAMAP-Rule" id="MF_03115"/>
    </source>
</evidence>
<dbReference type="HAMAP" id="MF_03115">
    <property type="entry name" value="Anamorsin"/>
    <property type="match status" value="1"/>
</dbReference>
<evidence type="ECO:0000256" key="2">
    <source>
        <dbReference type="ARBA" id="ARBA00008169"/>
    </source>
</evidence>
<comment type="subunit">
    <text evidence="9">Monomer.</text>
</comment>
<comment type="caution">
    <text evidence="9">Lacks conserved residue(s) required for the propagation of feature annotation.</text>
</comment>
<feature type="short sequence motif" description="Cx2C motif 2" evidence="9">
    <location>
        <begin position="391"/>
        <end position="394"/>
    </location>
</feature>
<evidence type="ECO:0000256" key="7">
    <source>
        <dbReference type="ARBA" id="ARBA00023014"/>
    </source>
</evidence>
<organism evidence="11 12">
    <name type="scientific">Toxoplasma gondii p89</name>
    <dbReference type="NCBI Taxonomy" id="943119"/>
    <lineage>
        <taxon>Eukaryota</taxon>
        <taxon>Sar</taxon>
        <taxon>Alveolata</taxon>
        <taxon>Apicomplexa</taxon>
        <taxon>Conoidasida</taxon>
        <taxon>Coccidia</taxon>
        <taxon>Eucoccidiorida</taxon>
        <taxon>Eimeriorina</taxon>
        <taxon>Sarcocystidae</taxon>
        <taxon>Toxoplasma</taxon>
    </lineage>
</organism>
<dbReference type="GO" id="GO:0016226">
    <property type="term" value="P:iron-sulfur cluster assembly"/>
    <property type="evidence" value="ECO:0007669"/>
    <property type="project" value="UniProtKB-UniRule"/>
</dbReference>
<comment type="function">
    <text evidence="9">Component of the cytosolic iron-sulfur (Fe-S) protein assembly (CIA) machinery. Required for the maturation of extramitochondrial Fe-S proteins. Part of an electron transfer chain functioning in an early step of cytosolic Fe-S biogenesis, facilitating the de novo assembly of a [4Fe-4S] cluster on the cytosolic Fe-S scaffold complex. Electrons are transferred from NADPH via a FAD- and FMN-containing diflavin oxidoreductase. Together with the diflavin oxidoreductase, also required for the assembly of the diferric tyrosyl radical cofactor of ribonucleotide reductase (RNR), probably by providing electrons for reduction during radical cofactor maturation in the catalytic small subunit.</text>
</comment>
<name>A0A086JH99_TOXGO</name>
<feature type="binding site" evidence="9">
    <location>
        <position position="383"/>
    </location>
    <ligand>
        <name>[4Fe-4S] cluster</name>
        <dbReference type="ChEBI" id="CHEBI:49883"/>
    </ligand>
</feature>
<comment type="caution">
    <text evidence="11">The sequence shown here is derived from an EMBL/GenBank/DDBJ whole genome shotgun (WGS) entry which is preliminary data.</text>
</comment>
<comment type="domain">
    <text evidence="9">The twin Cx2C motifs are involved in the recognition by the mitochondrial MIA40-ERV1 disulfide relay system. The formation of 2 disulfide bonds in the Cx2C motifs through dithiol/disulfide exchange reactions effectively traps the protein in the mitochondrial intermembrane space.</text>
</comment>